<evidence type="ECO:0000256" key="3">
    <source>
        <dbReference type="ARBA" id="ARBA00007275"/>
    </source>
</evidence>
<comment type="cofactor">
    <cofactor evidence="2">
        <name>Mg(2+)</name>
        <dbReference type="ChEBI" id="CHEBI:18420"/>
    </cofactor>
</comment>
<evidence type="ECO:0000256" key="2">
    <source>
        <dbReference type="ARBA" id="ARBA00001946"/>
    </source>
</evidence>
<accession>A0ABY8MH76</accession>
<reference evidence="9 10" key="1">
    <citation type="submission" date="2023-04" db="EMBL/GenBank/DDBJ databases">
        <title>Spirochaete genome identified in red abalone sample constitutes a novel genus.</title>
        <authorList>
            <person name="Sharma S.P."/>
            <person name="Purcell C.M."/>
            <person name="Hyde J.R."/>
            <person name="Severin A.J."/>
        </authorList>
    </citation>
    <scope>NUCLEOTIDE SEQUENCE [LARGE SCALE GENOMIC DNA]</scope>
    <source>
        <strain evidence="9 10">SP-2023</strain>
    </source>
</reference>
<dbReference type="GO" id="GO:0016787">
    <property type="term" value="F:hydrolase activity"/>
    <property type="evidence" value="ECO:0007669"/>
    <property type="project" value="UniProtKB-KW"/>
</dbReference>
<evidence type="ECO:0000256" key="7">
    <source>
        <dbReference type="ARBA" id="ARBA00032272"/>
    </source>
</evidence>
<proteinExistence type="inferred from homology"/>
<evidence type="ECO:0000256" key="1">
    <source>
        <dbReference type="ARBA" id="ARBA00000847"/>
    </source>
</evidence>
<dbReference type="InterPro" id="IPR015797">
    <property type="entry name" value="NUDIX_hydrolase-like_dom_sf"/>
</dbReference>
<dbReference type="Pfam" id="PF00293">
    <property type="entry name" value="NUDIX"/>
    <property type="match status" value="1"/>
</dbReference>
<dbReference type="SUPFAM" id="SSF55811">
    <property type="entry name" value="Nudix"/>
    <property type="match status" value="1"/>
</dbReference>
<evidence type="ECO:0000256" key="4">
    <source>
        <dbReference type="ARBA" id="ARBA00016377"/>
    </source>
</evidence>
<evidence type="ECO:0000259" key="8">
    <source>
        <dbReference type="Pfam" id="PF00293"/>
    </source>
</evidence>
<keyword evidence="5 9" id="KW-0378">Hydrolase</keyword>
<feature type="domain" description="Nudix hydrolase" evidence="8">
    <location>
        <begin position="67"/>
        <end position="180"/>
    </location>
</feature>
<evidence type="ECO:0000313" key="9">
    <source>
        <dbReference type="EMBL" id="WGK68513.1"/>
    </source>
</evidence>
<sequence>MALRKPFPFRINRKLRWHVLDREAIFRSPVFTMFRSTRLFPCPEFGPEEKRGDFYYFDSNDWVTVIPLIRNQETGQYDVVLVEQFRHGSEQPVLEFPAGVIDKGEEPQHCALREMAEETGYGEESVLRFEQIGVSYPNPAIMSNRTFTYGVILDENAVQKELFLDELEALQTHRLPIAELKGLILCHASPFNNALMLQAMFWLENAKLFHSL</sequence>
<dbReference type="Gene3D" id="3.90.79.10">
    <property type="entry name" value="Nucleoside Triphosphate Pyrophosphohydrolase"/>
    <property type="match status" value="1"/>
</dbReference>
<protein>
    <recommendedName>
        <fullName evidence="4">GDP-mannose pyrophosphatase</fullName>
    </recommendedName>
    <alternativeName>
        <fullName evidence="6">GDP-mannose hydrolase</fullName>
    </alternativeName>
    <alternativeName>
        <fullName evidence="7">GDPMK</fullName>
    </alternativeName>
</protein>
<gene>
    <name evidence="9" type="ORF">P0082_08480</name>
</gene>
<dbReference type="InterPro" id="IPR000086">
    <property type="entry name" value="NUDIX_hydrolase_dom"/>
</dbReference>
<organism evidence="9 10">
    <name type="scientific">Candidatus Haliotispira prima</name>
    <dbReference type="NCBI Taxonomy" id="3034016"/>
    <lineage>
        <taxon>Bacteria</taxon>
        <taxon>Pseudomonadati</taxon>
        <taxon>Spirochaetota</taxon>
        <taxon>Spirochaetia</taxon>
        <taxon>Spirochaetales</taxon>
        <taxon>Spirochaetaceae</taxon>
        <taxon>Candidatus Haliotispira</taxon>
    </lineage>
</organism>
<evidence type="ECO:0000256" key="5">
    <source>
        <dbReference type="ARBA" id="ARBA00022801"/>
    </source>
</evidence>
<dbReference type="PROSITE" id="PS00893">
    <property type="entry name" value="NUDIX_BOX"/>
    <property type="match status" value="1"/>
</dbReference>
<comment type="similarity">
    <text evidence="3">Belongs to the Nudix hydrolase family. NudK subfamily.</text>
</comment>
<evidence type="ECO:0000313" key="10">
    <source>
        <dbReference type="Proteomes" id="UP001228690"/>
    </source>
</evidence>
<dbReference type="InterPro" id="IPR020084">
    <property type="entry name" value="NUDIX_hydrolase_CS"/>
</dbReference>
<dbReference type="PANTHER" id="PTHR11839:SF18">
    <property type="entry name" value="NUDIX HYDROLASE DOMAIN-CONTAINING PROTEIN"/>
    <property type="match status" value="1"/>
</dbReference>
<keyword evidence="10" id="KW-1185">Reference proteome</keyword>
<dbReference type="Proteomes" id="UP001228690">
    <property type="component" value="Chromosome"/>
</dbReference>
<dbReference type="EMBL" id="CP123443">
    <property type="protein sequence ID" value="WGK68513.1"/>
    <property type="molecule type" value="Genomic_DNA"/>
</dbReference>
<comment type="catalytic activity">
    <reaction evidence="1">
        <text>GDP-alpha-D-mannose + H2O = alpha-D-mannose 1-phosphate + GMP + 2 H(+)</text>
        <dbReference type="Rhea" id="RHEA:27978"/>
        <dbReference type="ChEBI" id="CHEBI:15377"/>
        <dbReference type="ChEBI" id="CHEBI:15378"/>
        <dbReference type="ChEBI" id="CHEBI:57527"/>
        <dbReference type="ChEBI" id="CHEBI:58115"/>
        <dbReference type="ChEBI" id="CHEBI:58409"/>
    </reaction>
</comment>
<dbReference type="CDD" id="cd03424">
    <property type="entry name" value="NUDIX_ADPRase_Nudt5_UGPPase_Nudt14"/>
    <property type="match status" value="1"/>
</dbReference>
<evidence type="ECO:0000256" key="6">
    <source>
        <dbReference type="ARBA" id="ARBA00032162"/>
    </source>
</evidence>
<dbReference type="RefSeq" id="WP_326926698.1">
    <property type="nucleotide sequence ID" value="NZ_CP123443.1"/>
</dbReference>
<dbReference type="PANTHER" id="PTHR11839">
    <property type="entry name" value="UDP/ADP-SUGAR PYROPHOSPHATASE"/>
    <property type="match status" value="1"/>
</dbReference>
<name>A0ABY8MH76_9SPIO</name>